<dbReference type="HAMAP" id="MF_00020">
    <property type="entry name" value="Acetate_kinase"/>
    <property type="match status" value="1"/>
</dbReference>
<evidence type="ECO:0000256" key="2">
    <source>
        <dbReference type="ARBA" id="ARBA00022679"/>
    </source>
</evidence>
<dbReference type="PIRSF" id="PIRSF000722">
    <property type="entry name" value="Acetate_prop_kin"/>
    <property type="match status" value="1"/>
</dbReference>
<reference evidence="8" key="1">
    <citation type="submission" date="2018-06" db="EMBL/GenBank/DDBJ databases">
        <authorList>
            <person name="Zhirakovskaya E."/>
        </authorList>
    </citation>
    <scope>NUCLEOTIDE SEQUENCE</scope>
</reference>
<dbReference type="InterPro" id="IPR000890">
    <property type="entry name" value="Aliphatic_acid_kin_short-chain"/>
</dbReference>
<dbReference type="GO" id="GO:0046872">
    <property type="term" value="F:metal ion binding"/>
    <property type="evidence" value="ECO:0007669"/>
    <property type="project" value="UniProtKB-KW"/>
</dbReference>
<dbReference type="PANTHER" id="PTHR21060">
    <property type="entry name" value="ACETATE KINASE"/>
    <property type="match status" value="1"/>
</dbReference>
<keyword evidence="7" id="KW-0460">Magnesium</keyword>
<sequence length="401" mass="43303">MPSGHTQSLLTINSGSSSLKFAVFAMNETDTPQALYRGALTAIGGASRLLIRDTGSDLPYTQDVVIKDHQHALQILLEWLSEKAGSLELIGAGHRVVHGGRRFHTPVRVTDEVLDYLHTLAPLAPNHQPPCLLGIATLQHLMPRLPQVACFDTAFHHDRPEVEQYFPLPPRPELEEVRRYGFHGLSYEYIANVLPEYLGERADGKVIVAHLGHGASLCALRKRRSVATTMTFTPLDGIPMGTRCGSIDPAVVLYLHQQGMSAEDISDLLYFQSGLLGVSGETDDISKLIDSGTTSAQRAIEQFVHHTVRSIGSLAAALGGLDALVFTAGIGEHATPVRAAISKGCEWLGLQLDSEANQLGQGCISQGDSPVQGWVISTDEESVIAGHSLRVLNHHEQGSTT</sequence>
<evidence type="ECO:0000256" key="5">
    <source>
        <dbReference type="ARBA" id="ARBA00022777"/>
    </source>
</evidence>
<dbReference type="GO" id="GO:0008776">
    <property type="term" value="F:acetate kinase activity"/>
    <property type="evidence" value="ECO:0007669"/>
    <property type="project" value="UniProtKB-EC"/>
</dbReference>
<proteinExistence type="inferred from homology"/>
<dbReference type="GO" id="GO:0005524">
    <property type="term" value="F:ATP binding"/>
    <property type="evidence" value="ECO:0007669"/>
    <property type="project" value="UniProtKB-KW"/>
</dbReference>
<keyword evidence="5 8" id="KW-0418">Kinase</keyword>
<dbReference type="Gene3D" id="3.30.420.40">
    <property type="match status" value="2"/>
</dbReference>
<dbReference type="Pfam" id="PF00871">
    <property type="entry name" value="Acetate_kinase"/>
    <property type="match status" value="1"/>
</dbReference>
<dbReference type="InterPro" id="IPR043129">
    <property type="entry name" value="ATPase_NBD"/>
</dbReference>
<keyword evidence="4" id="KW-0547">Nucleotide-binding</keyword>
<evidence type="ECO:0000256" key="4">
    <source>
        <dbReference type="ARBA" id="ARBA00022741"/>
    </source>
</evidence>
<dbReference type="GO" id="GO:0005829">
    <property type="term" value="C:cytosol"/>
    <property type="evidence" value="ECO:0007669"/>
    <property type="project" value="TreeGrafter"/>
</dbReference>
<dbReference type="InterPro" id="IPR023865">
    <property type="entry name" value="Aliphatic_acid_kinase_CS"/>
</dbReference>
<evidence type="ECO:0000256" key="7">
    <source>
        <dbReference type="ARBA" id="ARBA00022842"/>
    </source>
</evidence>
<dbReference type="EMBL" id="UOFN01000088">
    <property type="protein sequence ID" value="VAW78090.1"/>
    <property type="molecule type" value="Genomic_DNA"/>
</dbReference>
<dbReference type="PROSITE" id="PS01075">
    <property type="entry name" value="ACETATE_KINASE_1"/>
    <property type="match status" value="1"/>
</dbReference>
<evidence type="ECO:0000256" key="6">
    <source>
        <dbReference type="ARBA" id="ARBA00022840"/>
    </source>
</evidence>
<keyword evidence="6" id="KW-0067">ATP-binding</keyword>
<dbReference type="GO" id="GO:0006083">
    <property type="term" value="P:acetate metabolic process"/>
    <property type="evidence" value="ECO:0007669"/>
    <property type="project" value="TreeGrafter"/>
</dbReference>
<evidence type="ECO:0000256" key="3">
    <source>
        <dbReference type="ARBA" id="ARBA00022723"/>
    </source>
</evidence>
<dbReference type="NCBIfam" id="TIGR00016">
    <property type="entry name" value="ackA"/>
    <property type="match status" value="1"/>
</dbReference>
<dbReference type="PRINTS" id="PR00471">
    <property type="entry name" value="ACETATEKNASE"/>
</dbReference>
<dbReference type="EC" id="2.7.2.1" evidence="8"/>
<dbReference type="PANTHER" id="PTHR21060:SF21">
    <property type="entry name" value="ACETATE KINASE"/>
    <property type="match status" value="1"/>
</dbReference>
<dbReference type="SUPFAM" id="SSF53067">
    <property type="entry name" value="Actin-like ATPase domain"/>
    <property type="match status" value="2"/>
</dbReference>
<keyword evidence="1" id="KW-0963">Cytoplasm</keyword>
<accession>A0A3B0YN49</accession>
<name>A0A3B0YN49_9ZZZZ</name>
<evidence type="ECO:0000256" key="1">
    <source>
        <dbReference type="ARBA" id="ARBA00022490"/>
    </source>
</evidence>
<gene>
    <name evidence="8" type="ORF">MNBD_GAMMA15-464</name>
</gene>
<protein>
    <submittedName>
        <fullName evidence="8">Acetate kinase</fullName>
        <ecNumber evidence="8">2.7.2.1</ecNumber>
    </submittedName>
</protein>
<dbReference type="AlphaFoldDB" id="A0A3B0YN49"/>
<dbReference type="InterPro" id="IPR004372">
    <property type="entry name" value="Ac/propionate_kinase"/>
</dbReference>
<keyword evidence="3" id="KW-0479">Metal-binding</keyword>
<evidence type="ECO:0000313" key="8">
    <source>
        <dbReference type="EMBL" id="VAW78090.1"/>
    </source>
</evidence>
<organism evidence="8">
    <name type="scientific">hydrothermal vent metagenome</name>
    <dbReference type="NCBI Taxonomy" id="652676"/>
    <lineage>
        <taxon>unclassified sequences</taxon>
        <taxon>metagenomes</taxon>
        <taxon>ecological metagenomes</taxon>
    </lineage>
</organism>
<keyword evidence="2 8" id="KW-0808">Transferase</keyword>